<proteinExistence type="predicted"/>
<dbReference type="EMBL" id="CM024792">
    <property type="protein sequence ID" value="KAG8003482.1"/>
    <property type="molecule type" value="Genomic_DNA"/>
</dbReference>
<accession>A0ACB7EMW9</accession>
<evidence type="ECO:0000313" key="1">
    <source>
        <dbReference type="EMBL" id="KAG8003482.1"/>
    </source>
</evidence>
<sequence length="305" mass="33752">MPVALWRAGLLLCFLGFCACLEEDCVLGVLERPVVLPCLYPKLLSFVNFTIEWRRGDEVVLRSVWELNKNVEELSVNSATISSDAARTGNFSLKLPTVDVQEHKINYSLFIISEEDHSDALCTVCLMLAASFSSPLLQREEAAHGGETAFLCHSSGGFPEPAVHWLINHTEKPPEGSVRTQAASLPDSHLYNITSHLMVNISKDSIVSCTIENLSMNETMTSTSYGTRGSPVVGRASEAMWIFSTALSAVVGIMVVAGVAYQIHLDRISKRKKKEFQEITRGHKRRHPNLEEAEVMTTQSKETDV</sequence>
<dbReference type="Proteomes" id="UP000805704">
    <property type="component" value="Chromosome 4"/>
</dbReference>
<protein>
    <submittedName>
        <fullName evidence="1">ICOS ligand</fullName>
    </submittedName>
</protein>
<name>A0ACB7EMW9_NIBAL</name>
<organism evidence="1 2">
    <name type="scientific">Nibea albiflora</name>
    <name type="common">Yellow drum</name>
    <name type="synonym">Corvina albiflora</name>
    <dbReference type="NCBI Taxonomy" id="240163"/>
    <lineage>
        <taxon>Eukaryota</taxon>
        <taxon>Metazoa</taxon>
        <taxon>Chordata</taxon>
        <taxon>Craniata</taxon>
        <taxon>Vertebrata</taxon>
        <taxon>Euteleostomi</taxon>
        <taxon>Actinopterygii</taxon>
        <taxon>Neopterygii</taxon>
        <taxon>Teleostei</taxon>
        <taxon>Neoteleostei</taxon>
        <taxon>Acanthomorphata</taxon>
        <taxon>Eupercaria</taxon>
        <taxon>Sciaenidae</taxon>
        <taxon>Nibea</taxon>
    </lineage>
</organism>
<evidence type="ECO:0000313" key="2">
    <source>
        <dbReference type="Proteomes" id="UP000805704"/>
    </source>
</evidence>
<gene>
    <name evidence="1" type="primary">ICOSLG</name>
    <name evidence="1" type="ORF">GBF38_018636</name>
</gene>
<reference evidence="1" key="1">
    <citation type="submission" date="2020-04" db="EMBL/GenBank/DDBJ databases">
        <title>A chromosome-scale assembly and high-density genetic map of the yellow drum (Nibea albiflora) genome.</title>
        <authorList>
            <person name="Xu D."/>
            <person name="Zhang W."/>
            <person name="Chen R."/>
            <person name="Tan P."/>
            <person name="Wang L."/>
            <person name="Song H."/>
            <person name="Tian L."/>
            <person name="Zhu Q."/>
            <person name="Wang B."/>
        </authorList>
    </citation>
    <scope>NUCLEOTIDE SEQUENCE</scope>
    <source>
        <strain evidence="1">ZJHYS-2018</strain>
    </source>
</reference>
<keyword evidence="2" id="KW-1185">Reference proteome</keyword>
<comment type="caution">
    <text evidence="1">The sequence shown here is derived from an EMBL/GenBank/DDBJ whole genome shotgun (WGS) entry which is preliminary data.</text>
</comment>